<organism evidence="9 10">
    <name type="scientific">Reyranella soli</name>
    <dbReference type="NCBI Taxonomy" id="1230389"/>
    <lineage>
        <taxon>Bacteria</taxon>
        <taxon>Pseudomonadati</taxon>
        <taxon>Pseudomonadota</taxon>
        <taxon>Alphaproteobacteria</taxon>
        <taxon>Hyphomicrobiales</taxon>
        <taxon>Reyranellaceae</taxon>
        <taxon>Reyranella</taxon>
    </lineage>
</organism>
<keyword evidence="3" id="KW-1003">Cell membrane</keyword>
<keyword evidence="5 7" id="KW-1133">Transmembrane helix</keyword>
<dbReference type="PANTHER" id="PTHR43163:SF6">
    <property type="entry name" value="DIPEPTIDE TRANSPORT SYSTEM PERMEASE PROTEIN DPPB-RELATED"/>
    <property type="match status" value="1"/>
</dbReference>
<keyword evidence="6 7" id="KW-0472">Membrane</keyword>
<reference evidence="9 10" key="1">
    <citation type="submission" date="2019-07" db="EMBL/GenBank/DDBJ databases">
        <title>Whole genome shotgun sequence of Reyranella soli NBRC 108950.</title>
        <authorList>
            <person name="Hosoyama A."/>
            <person name="Uohara A."/>
            <person name="Ohji S."/>
            <person name="Ichikawa N."/>
        </authorList>
    </citation>
    <scope>NUCLEOTIDE SEQUENCE [LARGE SCALE GENOMIC DNA]</scope>
    <source>
        <strain evidence="9 10">NBRC 108950</strain>
    </source>
</reference>
<gene>
    <name evidence="9" type="ORF">RSO01_30210</name>
</gene>
<evidence type="ECO:0000256" key="5">
    <source>
        <dbReference type="ARBA" id="ARBA00022989"/>
    </source>
</evidence>
<dbReference type="InterPro" id="IPR045621">
    <property type="entry name" value="BPD_transp_1_N"/>
</dbReference>
<accession>A0A512NA48</accession>
<dbReference type="SUPFAM" id="SSF161098">
    <property type="entry name" value="MetI-like"/>
    <property type="match status" value="1"/>
</dbReference>
<evidence type="ECO:0000256" key="6">
    <source>
        <dbReference type="ARBA" id="ARBA00023136"/>
    </source>
</evidence>
<feature type="transmembrane region" description="Helical" evidence="7">
    <location>
        <begin position="302"/>
        <end position="321"/>
    </location>
</feature>
<dbReference type="AlphaFoldDB" id="A0A512NA48"/>
<evidence type="ECO:0000313" key="10">
    <source>
        <dbReference type="Proteomes" id="UP000321058"/>
    </source>
</evidence>
<evidence type="ECO:0000256" key="4">
    <source>
        <dbReference type="ARBA" id="ARBA00022692"/>
    </source>
</evidence>
<feature type="transmembrane region" description="Helical" evidence="7">
    <location>
        <begin position="202"/>
        <end position="221"/>
    </location>
</feature>
<dbReference type="EMBL" id="BKAJ01000048">
    <property type="protein sequence ID" value="GEP55855.1"/>
    <property type="molecule type" value="Genomic_DNA"/>
</dbReference>
<evidence type="ECO:0000256" key="3">
    <source>
        <dbReference type="ARBA" id="ARBA00022475"/>
    </source>
</evidence>
<dbReference type="Gene3D" id="1.10.3720.10">
    <property type="entry name" value="MetI-like"/>
    <property type="match status" value="1"/>
</dbReference>
<evidence type="ECO:0000256" key="2">
    <source>
        <dbReference type="ARBA" id="ARBA00022448"/>
    </source>
</evidence>
<keyword evidence="10" id="KW-1185">Reference proteome</keyword>
<dbReference type="PANTHER" id="PTHR43163">
    <property type="entry name" value="DIPEPTIDE TRANSPORT SYSTEM PERMEASE PROTEIN DPPB-RELATED"/>
    <property type="match status" value="1"/>
</dbReference>
<protein>
    <submittedName>
        <fullName evidence="9">Peptide ABC transporter permease</fullName>
    </submittedName>
</protein>
<keyword evidence="4 7" id="KW-0812">Transmembrane</keyword>
<feature type="domain" description="ABC transmembrane type-1" evidence="8">
    <location>
        <begin position="95"/>
        <end position="321"/>
    </location>
</feature>
<proteinExistence type="inferred from homology"/>
<sequence length="336" mass="36543">MLLFLIRRLLLAIPALLGLMVLTFVLVRVVPADPATTLAGETATPQQVQEIRRKYGFDRPLYEQFAIYVGQVASGDLGNSVFSNRPVMDDVRRTLPATLELIFVSLLLATLIGIPLGTLSAVHHNGLLDHVVRVVTVGGLAVASFWFAIMLQLLFSMELEWLPLRGRIGVNIGAPPSVTGFFLVDSLLAGRWDQFVSSLRHIALPAITLAVPALATIARFARVGVLDTMQRDFVQYETAVGYPRHRIVWIYVLRNSVIAAVTQIGLLFGALVSSAVAVEAIFDWPGLGSYAVQAILSSDYKAVLAVTLVVGVIYAVINILVDLVHGLLDPRVAEQL</sequence>
<evidence type="ECO:0000313" key="9">
    <source>
        <dbReference type="EMBL" id="GEP55855.1"/>
    </source>
</evidence>
<comment type="subcellular location">
    <subcellularLocation>
        <location evidence="1 7">Cell membrane</location>
        <topology evidence="1 7">Multi-pass membrane protein</topology>
    </subcellularLocation>
</comment>
<dbReference type="GO" id="GO:0071916">
    <property type="term" value="F:dipeptide transmembrane transporter activity"/>
    <property type="evidence" value="ECO:0007669"/>
    <property type="project" value="TreeGrafter"/>
</dbReference>
<comment type="caution">
    <text evidence="9">The sequence shown here is derived from an EMBL/GenBank/DDBJ whole genome shotgun (WGS) entry which is preliminary data.</text>
</comment>
<dbReference type="CDD" id="cd06261">
    <property type="entry name" value="TM_PBP2"/>
    <property type="match status" value="1"/>
</dbReference>
<dbReference type="InterPro" id="IPR000515">
    <property type="entry name" value="MetI-like"/>
</dbReference>
<comment type="similarity">
    <text evidence="7">Belongs to the binding-protein-dependent transport system permease family.</text>
</comment>
<evidence type="ECO:0000256" key="1">
    <source>
        <dbReference type="ARBA" id="ARBA00004651"/>
    </source>
</evidence>
<dbReference type="PROSITE" id="PS50928">
    <property type="entry name" value="ABC_TM1"/>
    <property type="match status" value="1"/>
</dbReference>
<dbReference type="GO" id="GO:0005886">
    <property type="term" value="C:plasma membrane"/>
    <property type="evidence" value="ECO:0007669"/>
    <property type="project" value="UniProtKB-SubCell"/>
</dbReference>
<evidence type="ECO:0000259" key="8">
    <source>
        <dbReference type="PROSITE" id="PS50928"/>
    </source>
</evidence>
<dbReference type="Pfam" id="PF00528">
    <property type="entry name" value="BPD_transp_1"/>
    <property type="match status" value="1"/>
</dbReference>
<dbReference type="Pfam" id="PF19300">
    <property type="entry name" value="BPD_transp_1_N"/>
    <property type="match status" value="1"/>
</dbReference>
<feature type="transmembrane region" description="Helical" evidence="7">
    <location>
        <begin position="101"/>
        <end position="122"/>
    </location>
</feature>
<name>A0A512NA48_9HYPH</name>
<dbReference type="InterPro" id="IPR035906">
    <property type="entry name" value="MetI-like_sf"/>
</dbReference>
<feature type="transmembrane region" description="Helical" evidence="7">
    <location>
        <begin position="256"/>
        <end position="282"/>
    </location>
</feature>
<evidence type="ECO:0000256" key="7">
    <source>
        <dbReference type="RuleBase" id="RU363032"/>
    </source>
</evidence>
<keyword evidence="2 7" id="KW-0813">Transport</keyword>
<dbReference type="RefSeq" id="WP_218037343.1">
    <property type="nucleotide sequence ID" value="NZ_BKAJ01000048.1"/>
</dbReference>
<feature type="transmembrane region" description="Helical" evidence="7">
    <location>
        <begin position="134"/>
        <end position="155"/>
    </location>
</feature>
<dbReference type="Proteomes" id="UP000321058">
    <property type="component" value="Unassembled WGS sequence"/>
</dbReference>